<evidence type="ECO:0000256" key="6">
    <source>
        <dbReference type="ARBA" id="ARBA00023136"/>
    </source>
</evidence>
<feature type="transmembrane region" description="Helical" evidence="7">
    <location>
        <begin position="239"/>
        <end position="257"/>
    </location>
</feature>
<dbReference type="RefSeq" id="WP_255888860.1">
    <property type="nucleotide sequence ID" value="NZ_JAFMZM010000001.1"/>
</dbReference>
<feature type="transmembrane region" description="Helical" evidence="7">
    <location>
        <begin position="12"/>
        <end position="29"/>
    </location>
</feature>
<sequence>MSRLRSAPGKTLLGLFFTALMLFPVYWMVNVSFTDRAAIRDGMLYPHSFTFDHYRVVIADQLPHLRTSLVVGLGTVVLTLLVAAPAGYALSKLFVPGRRVISFLLIVAQMIPAVVMALGFYSVYSGLGVLNTVPGLILADSTIAVPFGVMLFSAFMRGIPREILEAAHMDGASYWRAFVSIVLPISRNSAVTVGLFAFLWAWSDFLFASTLNRDGGDLRPITMGLYDYIGSQNQEWGKLMATAVLASIPTAILLLLAQRFVSAGLTTGAVKD</sequence>
<feature type="domain" description="ABC transmembrane type-1" evidence="8">
    <location>
        <begin position="65"/>
        <end position="257"/>
    </location>
</feature>
<feature type="transmembrane region" description="Helical" evidence="7">
    <location>
        <begin position="177"/>
        <end position="202"/>
    </location>
</feature>
<evidence type="ECO:0000313" key="10">
    <source>
        <dbReference type="Proteomes" id="UP001596524"/>
    </source>
</evidence>
<feature type="transmembrane region" description="Helical" evidence="7">
    <location>
        <begin position="69"/>
        <end position="90"/>
    </location>
</feature>
<dbReference type="InterPro" id="IPR050901">
    <property type="entry name" value="BP-dep_ABC_trans_perm"/>
</dbReference>
<organism evidence="9 10">
    <name type="scientific">Nocardioides astragali</name>
    <dbReference type="NCBI Taxonomy" id="1776736"/>
    <lineage>
        <taxon>Bacteria</taxon>
        <taxon>Bacillati</taxon>
        <taxon>Actinomycetota</taxon>
        <taxon>Actinomycetes</taxon>
        <taxon>Propionibacteriales</taxon>
        <taxon>Nocardioidaceae</taxon>
        <taxon>Nocardioides</taxon>
    </lineage>
</organism>
<feature type="transmembrane region" description="Helical" evidence="7">
    <location>
        <begin position="136"/>
        <end position="156"/>
    </location>
</feature>
<keyword evidence="3" id="KW-1003">Cell membrane</keyword>
<keyword evidence="6 7" id="KW-0472">Membrane</keyword>
<keyword evidence="2 7" id="KW-0813">Transport</keyword>
<evidence type="ECO:0000256" key="5">
    <source>
        <dbReference type="ARBA" id="ARBA00022989"/>
    </source>
</evidence>
<accession>A0ABW2N9J3</accession>
<dbReference type="PANTHER" id="PTHR32243">
    <property type="entry name" value="MALTOSE TRANSPORT SYSTEM PERMEASE-RELATED"/>
    <property type="match status" value="1"/>
</dbReference>
<name>A0ABW2N9J3_9ACTN</name>
<comment type="caution">
    <text evidence="9">The sequence shown here is derived from an EMBL/GenBank/DDBJ whole genome shotgun (WGS) entry which is preliminary data.</text>
</comment>
<evidence type="ECO:0000313" key="9">
    <source>
        <dbReference type="EMBL" id="MFC7362726.1"/>
    </source>
</evidence>
<evidence type="ECO:0000256" key="2">
    <source>
        <dbReference type="ARBA" id="ARBA00022448"/>
    </source>
</evidence>
<comment type="similarity">
    <text evidence="7">Belongs to the binding-protein-dependent transport system permease family.</text>
</comment>
<dbReference type="InterPro" id="IPR000515">
    <property type="entry name" value="MetI-like"/>
</dbReference>
<protein>
    <submittedName>
        <fullName evidence="9">Carbohydrate ABC transporter permease</fullName>
    </submittedName>
</protein>
<dbReference type="Gene3D" id="1.10.3720.10">
    <property type="entry name" value="MetI-like"/>
    <property type="match status" value="1"/>
</dbReference>
<keyword evidence="4 7" id="KW-0812">Transmembrane</keyword>
<dbReference type="PANTHER" id="PTHR32243:SF18">
    <property type="entry name" value="INNER MEMBRANE ABC TRANSPORTER PERMEASE PROTEIN YCJP"/>
    <property type="match status" value="1"/>
</dbReference>
<evidence type="ECO:0000256" key="3">
    <source>
        <dbReference type="ARBA" id="ARBA00022475"/>
    </source>
</evidence>
<gene>
    <name evidence="9" type="ORF">ACFQO6_20825</name>
</gene>
<keyword evidence="10" id="KW-1185">Reference proteome</keyword>
<proteinExistence type="inferred from homology"/>
<evidence type="ECO:0000256" key="1">
    <source>
        <dbReference type="ARBA" id="ARBA00004651"/>
    </source>
</evidence>
<dbReference type="SUPFAM" id="SSF161098">
    <property type="entry name" value="MetI-like"/>
    <property type="match status" value="1"/>
</dbReference>
<dbReference type="Proteomes" id="UP001596524">
    <property type="component" value="Unassembled WGS sequence"/>
</dbReference>
<dbReference type="Pfam" id="PF00528">
    <property type="entry name" value="BPD_transp_1"/>
    <property type="match status" value="1"/>
</dbReference>
<dbReference type="InterPro" id="IPR035906">
    <property type="entry name" value="MetI-like_sf"/>
</dbReference>
<feature type="transmembrane region" description="Helical" evidence="7">
    <location>
        <begin position="102"/>
        <end position="124"/>
    </location>
</feature>
<evidence type="ECO:0000256" key="4">
    <source>
        <dbReference type="ARBA" id="ARBA00022692"/>
    </source>
</evidence>
<evidence type="ECO:0000259" key="8">
    <source>
        <dbReference type="PROSITE" id="PS50928"/>
    </source>
</evidence>
<dbReference type="PROSITE" id="PS50928">
    <property type="entry name" value="ABC_TM1"/>
    <property type="match status" value="1"/>
</dbReference>
<dbReference type="EMBL" id="JBHTCH010000025">
    <property type="protein sequence ID" value="MFC7362726.1"/>
    <property type="molecule type" value="Genomic_DNA"/>
</dbReference>
<dbReference type="CDD" id="cd06261">
    <property type="entry name" value="TM_PBP2"/>
    <property type="match status" value="1"/>
</dbReference>
<keyword evidence="5 7" id="KW-1133">Transmembrane helix</keyword>
<reference evidence="10" key="1">
    <citation type="journal article" date="2019" name="Int. J. Syst. Evol. Microbiol.">
        <title>The Global Catalogue of Microorganisms (GCM) 10K type strain sequencing project: providing services to taxonomists for standard genome sequencing and annotation.</title>
        <authorList>
            <consortium name="The Broad Institute Genomics Platform"/>
            <consortium name="The Broad Institute Genome Sequencing Center for Infectious Disease"/>
            <person name="Wu L."/>
            <person name="Ma J."/>
        </authorList>
    </citation>
    <scope>NUCLEOTIDE SEQUENCE [LARGE SCALE GENOMIC DNA]</scope>
    <source>
        <strain evidence="10">FCH27</strain>
    </source>
</reference>
<evidence type="ECO:0000256" key="7">
    <source>
        <dbReference type="RuleBase" id="RU363032"/>
    </source>
</evidence>
<comment type="subcellular location">
    <subcellularLocation>
        <location evidence="1 7">Cell membrane</location>
        <topology evidence="1 7">Multi-pass membrane protein</topology>
    </subcellularLocation>
</comment>